<gene>
    <name evidence="2" type="ORF">AALO_G00004850</name>
</gene>
<dbReference type="EMBL" id="JADWDJ010000001">
    <property type="protein sequence ID" value="KAG5285565.1"/>
    <property type="molecule type" value="Genomic_DNA"/>
</dbReference>
<evidence type="ECO:0000256" key="1">
    <source>
        <dbReference type="SAM" id="MobiDB-lite"/>
    </source>
</evidence>
<feature type="compositionally biased region" description="Polar residues" evidence="1">
    <location>
        <begin position="71"/>
        <end position="102"/>
    </location>
</feature>
<dbReference type="Proteomes" id="UP000823561">
    <property type="component" value="Chromosome 1"/>
</dbReference>
<evidence type="ECO:0000313" key="3">
    <source>
        <dbReference type="Proteomes" id="UP000823561"/>
    </source>
</evidence>
<name>A0AAV6HEN1_9TELE</name>
<protein>
    <submittedName>
        <fullName evidence="2">Uncharacterized protein</fullName>
    </submittedName>
</protein>
<sequence>MSILDGKVCLAEAFGKNTGNMIVTTGSRPTSVDVDVDVSDAVLARTTKAYYFAAFETDITACSLQSQTAIKENTSQPPVTSAEKQTESPPVNCDDNNTNQTVVAPAPDPKMNFITGNVMESAT</sequence>
<organism evidence="2 3">
    <name type="scientific">Alosa alosa</name>
    <name type="common">allis shad</name>
    <dbReference type="NCBI Taxonomy" id="278164"/>
    <lineage>
        <taxon>Eukaryota</taxon>
        <taxon>Metazoa</taxon>
        <taxon>Chordata</taxon>
        <taxon>Craniata</taxon>
        <taxon>Vertebrata</taxon>
        <taxon>Euteleostomi</taxon>
        <taxon>Actinopterygii</taxon>
        <taxon>Neopterygii</taxon>
        <taxon>Teleostei</taxon>
        <taxon>Clupei</taxon>
        <taxon>Clupeiformes</taxon>
        <taxon>Clupeoidei</taxon>
        <taxon>Clupeidae</taxon>
        <taxon>Alosa</taxon>
    </lineage>
</organism>
<dbReference type="AlphaFoldDB" id="A0AAV6HEN1"/>
<proteinExistence type="predicted"/>
<accession>A0AAV6HEN1</accession>
<keyword evidence="3" id="KW-1185">Reference proteome</keyword>
<feature type="region of interest" description="Disordered" evidence="1">
    <location>
        <begin position="71"/>
        <end position="110"/>
    </location>
</feature>
<evidence type="ECO:0000313" key="2">
    <source>
        <dbReference type="EMBL" id="KAG5285565.1"/>
    </source>
</evidence>
<reference evidence="2 3" key="1">
    <citation type="submission" date="2020-10" db="EMBL/GenBank/DDBJ databases">
        <title>Chromosome-scale genome assembly of the Allis shad, Alosa alosa.</title>
        <authorList>
            <person name="Margot Z."/>
            <person name="Christophe K."/>
            <person name="Cabau C."/>
            <person name="Louis A."/>
            <person name="Berthelot C."/>
            <person name="Parey E."/>
            <person name="Roest Crollius H."/>
            <person name="Montfort J."/>
            <person name="Robinson-Rechavi M."/>
            <person name="Bucao C."/>
            <person name="Bouchez O."/>
            <person name="Gislard M."/>
            <person name="Lluch J."/>
            <person name="Milhes M."/>
            <person name="Lampietro C."/>
            <person name="Lopez Roques C."/>
            <person name="Donnadieu C."/>
            <person name="Braasch I."/>
            <person name="Desvignes T."/>
            <person name="Postlethwait J."/>
            <person name="Bobe J."/>
            <person name="Guiguen Y."/>
        </authorList>
    </citation>
    <scope>NUCLEOTIDE SEQUENCE [LARGE SCALE GENOMIC DNA]</scope>
    <source>
        <strain evidence="2">M-15738</strain>
        <tissue evidence="2">Blood</tissue>
    </source>
</reference>
<comment type="caution">
    <text evidence="2">The sequence shown here is derived from an EMBL/GenBank/DDBJ whole genome shotgun (WGS) entry which is preliminary data.</text>
</comment>